<reference evidence="1" key="1">
    <citation type="submission" date="2021-06" db="EMBL/GenBank/DDBJ databases">
        <title>Comparative genomics, transcriptomics and evolutionary studies reveal genomic signatures of adaptation to plant cell wall in hemibiotrophic fungi.</title>
        <authorList>
            <consortium name="DOE Joint Genome Institute"/>
            <person name="Baroncelli R."/>
            <person name="Diaz J.F."/>
            <person name="Benocci T."/>
            <person name="Peng M."/>
            <person name="Battaglia E."/>
            <person name="Haridas S."/>
            <person name="Andreopoulos W."/>
            <person name="Labutti K."/>
            <person name="Pangilinan J."/>
            <person name="Floch G.L."/>
            <person name="Makela M.R."/>
            <person name="Henrissat B."/>
            <person name="Grigoriev I.V."/>
            <person name="Crouch J.A."/>
            <person name="De Vries R.P."/>
            <person name="Sukno S.A."/>
            <person name="Thon M.R."/>
        </authorList>
    </citation>
    <scope>NUCLEOTIDE SEQUENCE</scope>
    <source>
        <strain evidence="1">CBS 125086</strain>
    </source>
</reference>
<evidence type="ECO:0000313" key="2">
    <source>
        <dbReference type="Proteomes" id="UP001230504"/>
    </source>
</evidence>
<dbReference type="RefSeq" id="XP_060418752.1">
    <property type="nucleotide sequence ID" value="XM_060552448.1"/>
</dbReference>
<keyword evidence="2" id="KW-1185">Reference proteome</keyword>
<accession>A0AAD8V8A3</accession>
<proteinExistence type="predicted"/>
<sequence length="200" mass="22348">MGRERRTKKSEEITKSAGRFGLRERERVRTKRKCRITWFGQRGSLFFFGLFPSPRGSVPNLPSSSESNLLILLPLSLHSFTWKPASWPIFDKGTLKIRLDCAIPSLLLRFSALVPEDRAPRGGSLYRETKTPGRQSVVTGPVRGDACVSWQTGHFRFCDWPGPERLVSTCLPAGVGLSTGRQSIGRESLFRLLDLASVSV</sequence>
<gene>
    <name evidence="1" type="ORF">LY79DRAFT_325385</name>
</gene>
<name>A0AAD8V8A3_9PEZI</name>
<dbReference type="GeneID" id="85436688"/>
<organism evidence="1 2">
    <name type="scientific">Colletotrichum navitas</name>
    <dbReference type="NCBI Taxonomy" id="681940"/>
    <lineage>
        <taxon>Eukaryota</taxon>
        <taxon>Fungi</taxon>
        <taxon>Dikarya</taxon>
        <taxon>Ascomycota</taxon>
        <taxon>Pezizomycotina</taxon>
        <taxon>Sordariomycetes</taxon>
        <taxon>Hypocreomycetidae</taxon>
        <taxon>Glomerellales</taxon>
        <taxon>Glomerellaceae</taxon>
        <taxon>Colletotrichum</taxon>
        <taxon>Colletotrichum graminicola species complex</taxon>
    </lineage>
</organism>
<comment type="caution">
    <text evidence="1">The sequence shown here is derived from an EMBL/GenBank/DDBJ whole genome shotgun (WGS) entry which is preliminary data.</text>
</comment>
<evidence type="ECO:0000313" key="1">
    <source>
        <dbReference type="EMBL" id="KAK1598007.1"/>
    </source>
</evidence>
<dbReference type="AlphaFoldDB" id="A0AAD8V8A3"/>
<protein>
    <submittedName>
        <fullName evidence="1">Uncharacterized protein</fullName>
    </submittedName>
</protein>
<dbReference type="EMBL" id="JAHLJV010000006">
    <property type="protein sequence ID" value="KAK1598007.1"/>
    <property type="molecule type" value="Genomic_DNA"/>
</dbReference>
<dbReference type="Proteomes" id="UP001230504">
    <property type="component" value="Unassembled WGS sequence"/>
</dbReference>